<dbReference type="STRING" id="1619100.UT34_C0001G0538"/>
<protein>
    <recommendedName>
        <fullName evidence="2">histidine kinase</fullName>
        <ecNumber evidence="2">2.7.13.3</ecNumber>
    </recommendedName>
</protein>
<dbReference type="Pfam" id="PF00512">
    <property type="entry name" value="HisKA"/>
    <property type="match status" value="1"/>
</dbReference>
<sequence length="703" mass="79861">MKVSEQFIYLYLLISAFGWVIANSVADLSKEPGIAIVAARLAILFPLNFMSAFLTIASIFPQTIHKKKAIAANILNIGTVILTVLFALRLNSEQNISSFKIVENGPAEYSPGSFYTISLIYAIVILVTTLAHWIKNLRSYTRTQKLQILALIIALAIVYIFLGVGLTYFPVVGLLEYGPIAFISLGFLLYVTNQTFFVKAFFSDIRETIIRILTVTVIGLIVSIAAYNFILYNSYLNPLSVFLLSIVLFEIITFISNETIKVTQVGHERLRREILDFNSKTATIFKRELVLKELKNTLSSIFPSQEVTLEVSQKGKDPLSELCHKWWEVNGHTKPVTPEIVIDESYKTESDIQWIEKFLKLLIKKQVVLIIPINNDKTVIGLVKLSGANISLDLKEYSLIKLLTQNLSVSMSRAYLYSEVTRFNTRLEQKVKEQTKDINNKYEQLLEAQRRERDMIDIMGHELRTPISIVKLQFELLTKHLINSKIYFSIAEYVENINSAILREVRLINSLLGATKLDQNKLELNFEQANIVSILRESYEPHIHEINKKGLNFTFKSPKGSERWEVEVDRTRILEVFDNIINNAVKYTPKGDIKVELEKDDRYYIVTVSDTGLGISKDSLKHLGEKFYRADHERDNLVVKPGGTGLGVYVSIGIIKKHGGQFKVRSVLGKGSTFVLTIPIHQKNKANTSPQSLNIFERLGLKK</sequence>
<evidence type="ECO:0000256" key="5">
    <source>
        <dbReference type="ARBA" id="ARBA00022777"/>
    </source>
</evidence>
<keyword evidence="10" id="KW-0547">Nucleotide-binding</keyword>
<feature type="transmembrane region" description="Helical" evidence="8">
    <location>
        <begin position="146"/>
        <end position="168"/>
    </location>
</feature>
<evidence type="ECO:0000256" key="1">
    <source>
        <dbReference type="ARBA" id="ARBA00000085"/>
    </source>
</evidence>
<dbReference type="PANTHER" id="PTHR43711:SF26">
    <property type="entry name" value="SENSOR HISTIDINE KINASE RCSC"/>
    <property type="match status" value="1"/>
</dbReference>
<comment type="caution">
    <text evidence="10">The sequence shown here is derived from an EMBL/GenBank/DDBJ whole genome shotgun (WGS) entry which is preliminary data.</text>
</comment>
<keyword evidence="10" id="KW-0067">ATP-binding</keyword>
<evidence type="ECO:0000256" key="7">
    <source>
        <dbReference type="SAM" id="Coils"/>
    </source>
</evidence>
<feature type="coiled-coil region" evidence="7">
    <location>
        <begin position="424"/>
        <end position="452"/>
    </location>
</feature>
<dbReference type="EMBL" id="LBWK01000001">
    <property type="protein sequence ID" value="KKR06497.1"/>
    <property type="molecule type" value="Genomic_DNA"/>
</dbReference>
<keyword evidence="8" id="KW-0472">Membrane</keyword>
<dbReference type="EC" id="2.7.13.3" evidence="2"/>
<dbReference type="InterPro" id="IPR004358">
    <property type="entry name" value="Sig_transdc_His_kin-like_C"/>
</dbReference>
<keyword evidence="4" id="KW-0808">Transferase</keyword>
<dbReference type="PROSITE" id="PS50109">
    <property type="entry name" value="HIS_KIN"/>
    <property type="match status" value="1"/>
</dbReference>
<evidence type="ECO:0000256" key="3">
    <source>
        <dbReference type="ARBA" id="ARBA00022553"/>
    </source>
</evidence>
<dbReference type="InterPro" id="IPR036097">
    <property type="entry name" value="HisK_dim/P_sf"/>
</dbReference>
<dbReference type="Pfam" id="PF02518">
    <property type="entry name" value="HATPase_c"/>
    <property type="match status" value="1"/>
</dbReference>
<dbReference type="CDD" id="cd00082">
    <property type="entry name" value="HisKA"/>
    <property type="match status" value="1"/>
</dbReference>
<feature type="transmembrane region" description="Helical" evidence="8">
    <location>
        <begin position="114"/>
        <end position="134"/>
    </location>
</feature>
<feature type="transmembrane region" description="Helical" evidence="8">
    <location>
        <begin position="69"/>
        <end position="88"/>
    </location>
</feature>
<dbReference type="InterPro" id="IPR003661">
    <property type="entry name" value="HisK_dim/P_dom"/>
</dbReference>
<dbReference type="SUPFAM" id="SSF47384">
    <property type="entry name" value="Homodimeric domain of signal transducing histidine kinase"/>
    <property type="match status" value="1"/>
</dbReference>
<feature type="transmembrane region" description="Helical" evidence="8">
    <location>
        <begin position="7"/>
        <end position="26"/>
    </location>
</feature>
<proteinExistence type="predicted"/>
<feature type="transmembrane region" description="Helical" evidence="8">
    <location>
        <begin position="209"/>
        <end position="230"/>
    </location>
</feature>
<gene>
    <name evidence="10" type="ORF">UT34_C0001G0538</name>
</gene>
<dbReference type="Proteomes" id="UP000034799">
    <property type="component" value="Unassembled WGS sequence"/>
</dbReference>
<dbReference type="InterPro" id="IPR036890">
    <property type="entry name" value="HATPase_C_sf"/>
</dbReference>
<dbReference type="Gene3D" id="1.10.287.130">
    <property type="match status" value="1"/>
</dbReference>
<dbReference type="Gene3D" id="3.30.565.10">
    <property type="entry name" value="Histidine kinase-like ATPase, C-terminal domain"/>
    <property type="match status" value="1"/>
</dbReference>
<evidence type="ECO:0000256" key="4">
    <source>
        <dbReference type="ARBA" id="ARBA00022679"/>
    </source>
</evidence>
<dbReference type="AlphaFoldDB" id="A0A0G0QXX6"/>
<dbReference type="GO" id="GO:0000155">
    <property type="term" value="F:phosphorelay sensor kinase activity"/>
    <property type="evidence" value="ECO:0007669"/>
    <property type="project" value="InterPro"/>
</dbReference>
<accession>A0A0G0QXX6</accession>
<dbReference type="PRINTS" id="PR00344">
    <property type="entry name" value="BCTRLSENSOR"/>
</dbReference>
<dbReference type="SMART" id="SM00388">
    <property type="entry name" value="HisKA"/>
    <property type="match status" value="1"/>
</dbReference>
<evidence type="ECO:0000256" key="6">
    <source>
        <dbReference type="ARBA" id="ARBA00023012"/>
    </source>
</evidence>
<evidence type="ECO:0000256" key="8">
    <source>
        <dbReference type="SAM" id="Phobius"/>
    </source>
</evidence>
<dbReference type="InterPro" id="IPR003594">
    <property type="entry name" value="HATPase_dom"/>
</dbReference>
<keyword evidence="8" id="KW-0812">Transmembrane</keyword>
<feature type="domain" description="Histidine kinase" evidence="9">
    <location>
        <begin position="458"/>
        <end position="682"/>
    </location>
</feature>
<keyword evidence="5" id="KW-0418">Kinase</keyword>
<comment type="catalytic activity">
    <reaction evidence="1">
        <text>ATP + protein L-histidine = ADP + protein N-phospho-L-histidine.</text>
        <dbReference type="EC" id="2.7.13.3"/>
    </reaction>
</comment>
<keyword evidence="6" id="KW-0902">Two-component regulatory system</keyword>
<dbReference type="InterPro" id="IPR050736">
    <property type="entry name" value="Sensor_HK_Regulatory"/>
</dbReference>
<dbReference type="SUPFAM" id="SSF55874">
    <property type="entry name" value="ATPase domain of HSP90 chaperone/DNA topoisomerase II/histidine kinase"/>
    <property type="match status" value="1"/>
</dbReference>
<keyword evidence="8" id="KW-1133">Transmembrane helix</keyword>
<dbReference type="InterPro" id="IPR005467">
    <property type="entry name" value="His_kinase_dom"/>
</dbReference>
<reference evidence="10 11" key="1">
    <citation type="journal article" date="2015" name="Nature">
        <title>rRNA introns, odd ribosomes, and small enigmatic genomes across a large radiation of phyla.</title>
        <authorList>
            <person name="Brown C.T."/>
            <person name="Hug L.A."/>
            <person name="Thomas B.C."/>
            <person name="Sharon I."/>
            <person name="Castelle C.J."/>
            <person name="Singh A."/>
            <person name="Wilkins M.J."/>
            <person name="Williams K.H."/>
            <person name="Banfield J.F."/>
        </authorList>
    </citation>
    <scope>NUCLEOTIDE SEQUENCE [LARGE SCALE GENOMIC DNA]</scope>
</reference>
<evidence type="ECO:0000313" key="11">
    <source>
        <dbReference type="Proteomes" id="UP000034799"/>
    </source>
</evidence>
<dbReference type="PANTHER" id="PTHR43711">
    <property type="entry name" value="TWO-COMPONENT HISTIDINE KINASE"/>
    <property type="match status" value="1"/>
</dbReference>
<keyword evidence="3" id="KW-0597">Phosphoprotein</keyword>
<dbReference type="GO" id="GO:0005524">
    <property type="term" value="F:ATP binding"/>
    <property type="evidence" value="ECO:0007669"/>
    <property type="project" value="UniProtKB-KW"/>
</dbReference>
<dbReference type="CDD" id="cd00075">
    <property type="entry name" value="HATPase"/>
    <property type="match status" value="1"/>
</dbReference>
<name>A0A0G0QXX6_9BACT</name>
<keyword evidence="7" id="KW-0175">Coiled coil</keyword>
<dbReference type="SMART" id="SM00387">
    <property type="entry name" value="HATPase_c"/>
    <property type="match status" value="1"/>
</dbReference>
<evidence type="ECO:0000259" key="9">
    <source>
        <dbReference type="PROSITE" id="PS50109"/>
    </source>
</evidence>
<evidence type="ECO:0000256" key="2">
    <source>
        <dbReference type="ARBA" id="ARBA00012438"/>
    </source>
</evidence>
<feature type="transmembrane region" description="Helical" evidence="8">
    <location>
        <begin position="32"/>
        <end position="57"/>
    </location>
</feature>
<evidence type="ECO:0000313" key="10">
    <source>
        <dbReference type="EMBL" id="KKR06497.1"/>
    </source>
</evidence>
<feature type="transmembrane region" description="Helical" evidence="8">
    <location>
        <begin position="180"/>
        <end position="202"/>
    </location>
</feature>
<organism evidence="10 11">
    <name type="scientific">candidate division WS6 bacterium GW2011_GWF2_39_15</name>
    <dbReference type="NCBI Taxonomy" id="1619100"/>
    <lineage>
        <taxon>Bacteria</taxon>
        <taxon>Candidatus Dojkabacteria</taxon>
    </lineage>
</organism>